<dbReference type="AlphaFoldDB" id="A0A2P2P997"/>
<dbReference type="EMBL" id="GGEC01070729">
    <property type="protein sequence ID" value="MBX51213.1"/>
    <property type="molecule type" value="Transcribed_RNA"/>
</dbReference>
<name>A0A2P2P997_RHIMU</name>
<proteinExistence type="predicted"/>
<sequence length="45" mass="5499">MFSRLLHIAFMDTCGLQNDFWRCFSFNFLLHAYLFDYLLHEGCYV</sequence>
<organism evidence="1">
    <name type="scientific">Rhizophora mucronata</name>
    <name type="common">Asiatic mangrove</name>
    <dbReference type="NCBI Taxonomy" id="61149"/>
    <lineage>
        <taxon>Eukaryota</taxon>
        <taxon>Viridiplantae</taxon>
        <taxon>Streptophyta</taxon>
        <taxon>Embryophyta</taxon>
        <taxon>Tracheophyta</taxon>
        <taxon>Spermatophyta</taxon>
        <taxon>Magnoliopsida</taxon>
        <taxon>eudicotyledons</taxon>
        <taxon>Gunneridae</taxon>
        <taxon>Pentapetalae</taxon>
        <taxon>rosids</taxon>
        <taxon>fabids</taxon>
        <taxon>Malpighiales</taxon>
        <taxon>Rhizophoraceae</taxon>
        <taxon>Rhizophora</taxon>
    </lineage>
</organism>
<protein>
    <submittedName>
        <fullName evidence="1">Uncharacterized protein</fullName>
    </submittedName>
</protein>
<accession>A0A2P2P997</accession>
<evidence type="ECO:0000313" key="1">
    <source>
        <dbReference type="EMBL" id="MBX51213.1"/>
    </source>
</evidence>
<reference evidence="1" key="1">
    <citation type="submission" date="2018-02" db="EMBL/GenBank/DDBJ databases">
        <title>Rhizophora mucronata_Transcriptome.</title>
        <authorList>
            <person name="Meera S.P."/>
            <person name="Sreeshan A."/>
            <person name="Augustine A."/>
        </authorList>
    </citation>
    <scope>NUCLEOTIDE SEQUENCE</scope>
    <source>
        <tissue evidence="1">Leaf</tissue>
    </source>
</reference>